<dbReference type="AlphaFoldDB" id="A0A0B1SL49"/>
<keyword evidence="2" id="KW-1185">Reference proteome</keyword>
<dbReference type="Proteomes" id="UP000053660">
    <property type="component" value="Unassembled WGS sequence"/>
</dbReference>
<name>A0A0B1SL49_OESDE</name>
<reference evidence="1 2" key="1">
    <citation type="submission" date="2014-03" db="EMBL/GenBank/DDBJ databases">
        <title>Draft genome of the hookworm Oesophagostomum dentatum.</title>
        <authorList>
            <person name="Mitreva M."/>
        </authorList>
    </citation>
    <scope>NUCLEOTIDE SEQUENCE [LARGE SCALE GENOMIC DNA]</scope>
    <source>
        <strain evidence="1 2">OD-Hann</strain>
    </source>
</reference>
<organism evidence="1 2">
    <name type="scientific">Oesophagostomum dentatum</name>
    <name type="common">Nodular worm</name>
    <dbReference type="NCBI Taxonomy" id="61180"/>
    <lineage>
        <taxon>Eukaryota</taxon>
        <taxon>Metazoa</taxon>
        <taxon>Ecdysozoa</taxon>
        <taxon>Nematoda</taxon>
        <taxon>Chromadorea</taxon>
        <taxon>Rhabditida</taxon>
        <taxon>Rhabditina</taxon>
        <taxon>Rhabditomorpha</taxon>
        <taxon>Strongyloidea</taxon>
        <taxon>Strongylidae</taxon>
        <taxon>Oesophagostomum</taxon>
    </lineage>
</organism>
<accession>A0A0B1SL49</accession>
<gene>
    <name evidence="1" type="ORF">OESDEN_16042</name>
</gene>
<sequence length="62" mass="7087">MHIAKESMFRSTTIENSTNDITLQQLMKAINYGTVTRLWYWSMRTSCCTGSHAENGSEILMP</sequence>
<dbReference type="EMBL" id="KN569395">
    <property type="protein sequence ID" value="KHJ84247.1"/>
    <property type="molecule type" value="Genomic_DNA"/>
</dbReference>
<evidence type="ECO:0000313" key="2">
    <source>
        <dbReference type="Proteomes" id="UP000053660"/>
    </source>
</evidence>
<protein>
    <submittedName>
        <fullName evidence="1">Uncharacterized protein</fullName>
    </submittedName>
</protein>
<proteinExistence type="predicted"/>
<evidence type="ECO:0000313" key="1">
    <source>
        <dbReference type="EMBL" id="KHJ84247.1"/>
    </source>
</evidence>